<dbReference type="EMBL" id="JAPRAY010000003">
    <property type="protein sequence ID" value="MCZ0666591.1"/>
    <property type="molecule type" value="Genomic_DNA"/>
</dbReference>
<evidence type="ECO:0000313" key="2">
    <source>
        <dbReference type="Proteomes" id="UP001079535"/>
    </source>
</evidence>
<dbReference type="AlphaFoldDB" id="A0A9Q4EX51"/>
<protein>
    <submittedName>
        <fullName evidence="1">Uncharacterized protein</fullName>
    </submittedName>
</protein>
<gene>
    <name evidence="1" type="ORF">OZZ17_03445</name>
</gene>
<sequence>MCEFKSGIIFKNRVELAPLENESHSSLLEKLDIEDNEFNASKKFVRAELIPPEKYVITSDISKWTYKVDQDIVPEWYSNDPERYEDEFRESVKDFMNKHFKEEFGYYWTNIRMDGKIYHFMYGVLTRMSFGSNNNYAESSVRKYLKECKLAKDIKCKYGNSITPVENNLLSMDGFNDYGVVKDDVLSIPTFDLFRKCGEKLPLINYPHWLSTPNQTKSRKDSSYVQIVNSNGGVSCNGCGWNVYGVRPFFITES</sequence>
<comment type="caution">
    <text evidence="1">The sequence shown here is derived from an EMBL/GenBank/DDBJ whole genome shotgun (WGS) entry which is preliminary data.</text>
</comment>
<dbReference type="Proteomes" id="UP001079535">
    <property type="component" value="Unassembled WGS sequence"/>
</dbReference>
<name>A0A9Q4EX51_MEDGN</name>
<evidence type="ECO:0000313" key="1">
    <source>
        <dbReference type="EMBL" id="MCZ0666591.1"/>
    </source>
</evidence>
<proteinExistence type="predicted"/>
<accession>A0A9Q4EX51</accession>
<reference evidence="1" key="1">
    <citation type="submission" date="2022-11" db="EMBL/GenBank/DDBJ databases">
        <title>Temperate bacteriophages infecting mucin-degrading bacterium Ruminococcus gnavus from the human gut.</title>
        <authorList>
            <person name="Buttimer C."/>
        </authorList>
    </citation>
    <scope>NUCLEOTIDE SEQUENCE</scope>
    <source>
        <strain evidence="1">CCUG 49994</strain>
    </source>
</reference>
<dbReference type="RefSeq" id="WP_268803382.1">
    <property type="nucleotide sequence ID" value="NZ_JAPRAY010000003.1"/>
</dbReference>
<organism evidence="1 2">
    <name type="scientific">Mediterraneibacter gnavus</name>
    <name type="common">Ruminococcus gnavus</name>
    <dbReference type="NCBI Taxonomy" id="33038"/>
    <lineage>
        <taxon>Bacteria</taxon>
        <taxon>Bacillati</taxon>
        <taxon>Bacillota</taxon>
        <taxon>Clostridia</taxon>
        <taxon>Lachnospirales</taxon>
        <taxon>Lachnospiraceae</taxon>
        <taxon>Mediterraneibacter</taxon>
    </lineage>
</organism>